<evidence type="ECO:0000256" key="8">
    <source>
        <dbReference type="ARBA" id="ARBA00039025"/>
    </source>
</evidence>
<dbReference type="SMART" id="SM00382">
    <property type="entry name" value="AAA"/>
    <property type="match status" value="1"/>
</dbReference>
<dbReference type="PANTHER" id="PTHR42781">
    <property type="entry name" value="SPERMIDINE/PUTRESCINE IMPORT ATP-BINDING PROTEIN POTA"/>
    <property type="match status" value="1"/>
</dbReference>
<evidence type="ECO:0000256" key="3">
    <source>
        <dbReference type="ARBA" id="ARBA00022505"/>
    </source>
</evidence>
<dbReference type="InterPro" id="IPR004606">
    <property type="entry name" value="Mop_domain"/>
</dbReference>
<dbReference type="GO" id="GO:0005524">
    <property type="term" value="F:ATP binding"/>
    <property type="evidence" value="ECO:0007669"/>
    <property type="project" value="UniProtKB-KW"/>
</dbReference>
<dbReference type="PROSITE" id="PS51866">
    <property type="entry name" value="MOP"/>
    <property type="match status" value="1"/>
</dbReference>
<dbReference type="InterPro" id="IPR008995">
    <property type="entry name" value="Mo/tungstate-bd_C_term_dom"/>
</dbReference>
<evidence type="ECO:0000313" key="14">
    <source>
        <dbReference type="Proteomes" id="UP000658733"/>
    </source>
</evidence>
<comment type="subcellular location">
    <subcellularLocation>
        <location evidence="1">Cell membrane</location>
        <topology evidence="1">Peripheral membrane protein</topology>
    </subcellularLocation>
</comment>
<dbReference type="InterPro" id="IPR027417">
    <property type="entry name" value="P-loop_NTPase"/>
</dbReference>
<feature type="domain" description="ABC transporter" evidence="11">
    <location>
        <begin position="1"/>
        <end position="232"/>
    </location>
</feature>
<comment type="subunit">
    <text evidence="7">The complex is composed of two ATP-binding proteins (WtpC), two transmembrane proteins (WtpB) and a solute-binding protein (WtpA).</text>
</comment>
<sequence>MMYLEIKNLTVDLGDFILKNINLSIHEGEYVILIGPTGSGKSVLLETIIGFYSPNKGEINLNGNIINNLHPEDRGIGIVYQDNILFPNMDVYENIAYGAKKKFSDDEIDEKIKSIAKKMKISHILHRDINTLSGGEAQRTSLARALIVEPKIILMDEPFSALDITTQGKLTSMIKHIVKDYKTTVIHITHNFNEVWNLADRVGVMKDGKVQQLASVHEVFSKPENNFVADFVGVRNIFEGKVVEADSEKIIVKLDSSSLITSSDTECTGKIKEKGIEKILIAVRPENIIFSNEKFESSAKNQLKGKIVDIRETGPTVLVSVDVGGDIFRGLLTKSSADVLKVKLDKEIYMSFKSLNVTILDKYSYNKIEI</sequence>
<evidence type="ECO:0000313" key="13">
    <source>
        <dbReference type="EMBL" id="MBF4468942.1"/>
    </source>
</evidence>
<comment type="similarity">
    <text evidence="6">Belongs to the ABC transporter superfamily. Sulfate/tungstate importer (TC 3.A.1.6) family.</text>
</comment>
<dbReference type="InterPro" id="IPR005116">
    <property type="entry name" value="Transp-assoc_OB_typ1"/>
</dbReference>
<dbReference type="PROSITE" id="PS50893">
    <property type="entry name" value="ABC_TRANSPORTER_2"/>
    <property type="match status" value="1"/>
</dbReference>
<protein>
    <recommendedName>
        <fullName evidence="9">Molybdate/tungstate import ATP-binding protein WtpC</fullName>
        <ecNumber evidence="8">7.3.2.6</ecNumber>
    </recommendedName>
</protein>
<evidence type="ECO:0000256" key="7">
    <source>
        <dbReference type="ARBA" id="ARBA00038781"/>
    </source>
</evidence>
<evidence type="ECO:0000256" key="4">
    <source>
        <dbReference type="ARBA" id="ARBA00022741"/>
    </source>
</evidence>
<dbReference type="InterPro" id="IPR003593">
    <property type="entry name" value="AAA+_ATPase"/>
</dbReference>
<evidence type="ECO:0000256" key="10">
    <source>
        <dbReference type="ARBA" id="ARBA00047936"/>
    </source>
</evidence>
<dbReference type="GO" id="GO:0015689">
    <property type="term" value="P:molybdate ion transport"/>
    <property type="evidence" value="ECO:0007669"/>
    <property type="project" value="InterPro"/>
</dbReference>
<dbReference type="Gene3D" id="2.40.50.100">
    <property type="match status" value="1"/>
</dbReference>
<dbReference type="EC" id="7.3.2.6" evidence="8"/>
<dbReference type="Gene3D" id="3.40.50.300">
    <property type="entry name" value="P-loop containing nucleotide triphosphate hydrolases"/>
    <property type="match status" value="1"/>
</dbReference>
<proteinExistence type="inferred from homology"/>
<dbReference type="InterPro" id="IPR050093">
    <property type="entry name" value="ABC_SmlMolc_Importer"/>
</dbReference>
<keyword evidence="4" id="KW-0547">Nucleotide-binding</keyword>
<gene>
    <name evidence="13" type="ORF">ISP01_06005</name>
</gene>
<dbReference type="GO" id="GO:0016887">
    <property type="term" value="F:ATP hydrolysis activity"/>
    <property type="evidence" value="ECO:0007669"/>
    <property type="project" value="InterPro"/>
</dbReference>
<dbReference type="Pfam" id="PF03459">
    <property type="entry name" value="TOBE"/>
    <property type="match status" value="1"/>
</dbReference>
<dbReference type="InterPro" id="IPR003439">
    <property type="entry name" value="ABC_transporter-like_ATP-bd"/>
</dbReference>
<evidence type="ECO:0000259" key="12">
    <source>
        <dbReference type="PROSITE" id="PS51866"/>
    </source>
</evidence>
<reference evidence="13" key="1">
    <citation type="submission" date="2020-10" db="EMBL/GenBank/DDBJ databases">
        <title>Dehalococcoides mccartyi of a TCE/Cr reducing biochatode.</title>
        <authorList>
            <person name="Matturro B."/>
        </authorList>
    </citation>
    <scope>NUCLEOTIDE SEQUENCE</scope>
    <source>
        <strain evidence="13">Bin4</strain>
    </source>
</reference>
<keyword evidence="5 13" id="KW-0067">ATP-binding</keyword>
<dbReference type="SUPFAM" id="SSF50331">
    <property type="entry name" value="MOP-like"/>
    <property type="match status" value="1"/>
</dbReference>
<name>A0A843AD57_METAZ</name>
<keyword evidence="2" id="KW-0813">Transport</keyword>
<evidence type="ECO:0000256" key="9">
    <source>
        <dbReference type="ARBA" id="ARBA00041133"/>
    </source>
</evidence>
<keyword evidence="3" id="KW-0500">Molybdenum</keyword>
<organism evidence="13 14">
    <name type="scientific">Methanobrevibacter arboriphilus</name>
    <dbReference type="NCBI Taxonomy" id="39441"/>
    <lineage>
        <taxon>Archaea</taxon>
        <taxon>Methanobacteriati</taxon>
        <taxon>Methanobacteriota</taxon>
        <taxon>Methanomada group</taxon>
        <taxon>Methanobacteria</taxon>
        <taxon>Methanobacteriales</taxon>
        <taxon>Methanobacteriaceae</taxon>
        <taxon>Methanobrevibacter</taxon>
    </lineage>
</organism>
<dbReference type="GO" id="GO:0005886">
    <property type="term" value="C:plasma membrane"/>
    <property type="evidence" value="ECO:0007669"/>
    <property type="project" value="UniProtKB-SubCell"/>
</dbReference>
<comment type="caution">
    <text evidence="13">The sequence shown here is derived from an EMBL/GenBank/DDBJ whole genome shotgun (WGS) entry which is preliminary data.</text>
</comment>
<dbReference type="AlphaFoldDB" id="A0A843AD57"/>
<evidence type="ECO:0000259" key="11">
    <source>
        <dbReference type="PROSITE" id="PS50893"/>
    </source>
</evidence>
<dbReference type="Proteomes" id="UP000658733">
    <property type="component" value="Unassembled WGS sequence"/>
</dbReference>
<dbReference type="GO" id="GO:1901238">
    <property type="term" value="F:ABC-type tungstate transporter activity"/>
    <property type="evidence" value="ECO:0007669"/>
    <property type="project" value="UniProtKB-EC"/>
</dbReference>
<dbReference type="Pfam" id="PF00005">
    <property type="entry name" value="ABC_tran"/>
    <property type="match status" value="1"/>
</dbReference>
<dbReference type="SUPFAM" id="SSF52540">
    <property type="entry name" value="P-loop containing nucleoside triphosphate hydrolases"/>
    <property type="match status" value="1"/>
</dbReference>
<comment type="catalytic activity">
    <reaction evidence="10">
        <text>tungstate(in) + ATP + H2O = tungstate(out) + ADP + phosphate + H(+)</text>
        <dbReference type="Rhea" id="RHEA:35027"/>
        <dbReference type="ChEBI" id="CHEBI:15377"/>
        <dbReference type="ChEBI" id="CHEBI:15378"/>
        <dbReference type="ChEBI" id="CHEBI:30616"/>
        <dbReference type="ChEBI" id="CHEBI:43474"/>
        <dbReference type="ChEBI" id="CHEBI:46502"/>
        <dbReference type="ChEBI" id="CHEBI:456216"/>
        <dbReference type="EC" id="7.3.2.6"/>
    </reaction>
</comment>
<evidence type="ECO:0000256" key="1">
    <source>
        <dbReference type="ARBA" id="ARBA00004202"/>
    </source>
</evidence>
<feature type="domain" description="Mop" evidence="12">
    <location>
        <begin position="296"/>
        <end position="361"/>
    </location>
</feature>
<accession>A0A843AD57</accession>
<evidence type="ECO:0000256" key="5">
    <source>
        <dbReference type="ARBA" id="ARBA00022840"/>
    </source>
</evidence>
<evidence type="ECO:0000256" key="2">
    <source>
        <dbReference type="ARBA" id="ARBA00022448"/>
    </source>
</evidence>
<dbReference type="PANTHER" id="PTHR42781:SF7">
    <property type="entry name" value="MOLYBDENUM ABC TRANSPORTER, ATP-BINDING PROTEIN"/>
    <property type="match status" value="1"/>
</dbReference>
<evidence type="ECO:0000256" key="6">
    <source>
        <dbReference type="ARBA" id="ARBA00038307"/>
    </source>
</evidence>
<dbReference type="EMBL" id="JADIIN010000048">
    <property type="protein sequence ID" value="MBF4468942.1"/>
    <property type="molecule type" value="Genomic_DNA"/>
</dbReference>